<evidence type="ECO:0000256" key="2">
    <source>
        <dbReference type="SAM" id="Phobius"/>
    </source>
</evidence>
<proteinExistence type="predicted"/>
<feature type="transmembrane region" description="Helical" evidence="2">
    <location>
        <begin position="54"/>
        <end position="73"/>
    </location>
</feature>
<feature type="transmembrane region" description="Helical" evidence="2">
    <location>
        <begin position="546"/>
        <end position="566"/>
    </location>
</feature>
<gene>
    <name evidence="3" type="ORF">KIH39_19650</name>
</gene>
<feature type="transmembrane region" description="Helical" evidence="2">
    <location>
        <begin position="454"/>
        <end position="475"/>
    </location>
</feature>
<dbReference type="GO" id="GO:0005886">
    <property type="term" value="C:plasma membrane"/>
    <property type="evidence" value="ECO:0007669"/>
    <property type="project" value="UniProtKB-SubCell"/>
</dbReference>
<organism evidence="3 4">
    <name type="scientific">Telmatocola sphagniphila</name>
    <dbReference type="NCBI Taxonomy" id="1123043"/>
    <lineage>
        <taxon>Bacteria</taxon>
        <taxon>Pseudomonadati</taxon>
        <taxon>Planctomycetota</taxon>
        <taxon>Planctomycetia</taxon>
        <taxon>Gemmatales</taxon>
        <taxon>Gemmataceae</taxon>
    </lineage>
</organism>
<evidence type="ECO:0000256" key="1">
    <source>
        <dbReference type="SAM" id="MobiDB-lite"/>
    </source>
</evidence>
<dbReference type="PANTHER" id="PTHR43471:SF12">
    <property type="entry name" value="HYPOTHETICAL MEMBRANE PROTEIN, CONSERVED"/>
    <property type="match status" value="1"/>
</dbReference>
<keyword evidence="2" id="KW-1133">Transmembrane helix</keyword>
<keyword evidence="2" id="KW-0812">Transmembrane</keyword>
<name>A0A8E6EWX5_9BACT</name>
<dbReference type="EMBL" id="CP074694">
    <property type="protein sequence ID" value="QVL31043.1"/>
    <property type="molecule type" value="Genomic_DNA"/>
</dbReference>
<dbReference type="Pfam" id="PF12679">
    <property type="entry name" value="ABC2_membrane_2"/>
    <property type="match status" value="1"/>
</dbReference>
<feature type="transmembrane region" description="Helical" evidence="2">
    <location>
        <begin position="94"/>
        <end position="113"/>
    </location>
</feature>
<feature type="transmembrane region" description="Helical" evidence="2">
    <location>
        <begin position="406"/>
        <end position="425"/>
    </location>
</feature>
<feature type="transmembrane region" description="Helical" evidence="2">
    <location>
        <begin position="197"/>
        <end position="217"/>
    </location>
</feature>
<feature type="transmembrane region" description="Helical" evidence="2">
    <location>
        <begin position="573"/>
        <end position="595"/>
    </location>
</feature>
<evidence type="ECO:0000313" key="4">
    <source>
        <dbReference type="Proteomes" id="UP000676194"/>
    </source>
</evidence>
<keyword evidence="4" id="KW-1185">Reference proteome</keyword>
<feature type="transmembrane region" description="Helical" evidence="2">
    <location>
        <begin position="223"/>
        <end position="243"/>
    </location>
</feature>
<dbReference type="RefSeq" id="WP_213494924.1">
    <property type="nucleotide sequence ID" value="NZ_CP074694.1"/>
</dbReference>
<feature type="transmembrane region" description="Helical" evidence="2">
    <location>
        <begin position="133"/>
        <end position="160"/>
    </location>
</feature>
<dbReference type="PANTHER" id="PTHR43471">
    <property type="entry name" value="ABC TRANSPORTER PERMEASE"/>
    <property type="match status" value="1"/>
</dbReference>
<feature type="transmembrane region" description="Helical" evidence="2">
    <location>
        <begin position="29"/>
        <end position="48"/>
    </location>
</feature>
<feature type="compositionally biased region" description="Pro residues" evidence="1">
    <location>
        <begin position="682"/>
        <end position="691"/>
    </location>
</feature>
<accession>A0A8E6EWX5</accession>
<protein>
    <submittedName>
        <fullName evidence="3">ABC transporter permease subunit</fullName>
    </submittedName>
</protein>
<dbReference type="GO" id="GO:0140359">
    <property type="term" value="F:ABC-type transporter activity"/>
    <property type="evidence" value="ECO:0007669"/>
    <property type="project" value="InterPro"/>
</dbReference>
<feature type="transmembrane region" description="Helical" evidence="2">
    <location>
        <begin position="328"/>
        <end position="348"/>
    </location>
</feature>
<dbReference type="Proteomes" id="UP000676194">
    <property type="component" value="Chromosome"/>
</dbReference>
<feature type="transmembrane region" description="Helical" evidence="2">
    <location>
        <begin position="645"/>
        <end position="667"/>
    </location>
</feature>
<dbReference type="AlphaFoldDB" id="A0A8E6EWX5"/>
<sequence length="701" mass="79263">MDSPVNALKNWAKWTFSFSNNREAWRERICLFSLVLLSVLLFAFYGAIPGPLKLILSLVMVFLFAYAARNGALRLFGPVLAYDMLRIGRRRLNFTLRTSYALLLGFMLAWMYYFTTARFAHSADGLIPPKEQAWIGETVFISFMVIQFVLLALLTPGYVAGAISEEKERKTLEFLLATDLRNREIIFGKFVSRIANLLFYLLAGLPVLSLIQLFGGIDPEFLLLTYALTLMTILSEASVSMAASTMTRRARDAIALSYLSIIAYLALTGVAQLLRALSWAGTPLELAGFKLTLVDFLDFISAGNIGYDVALLSTRMIGPGIISFNDLARGYVIFHLFVIVFCLGYSVLRLRSIALNQLFGRIGGGSNRALTRQERRASRRRAVGNYPMIWKETFYERMKLSIVGRIFILLLGLACLLPPILLIFAEWDNRYQNFFEYIVSPRIWSELPRFSHEYVGIIGPIVCSFFFLGIAVRAANCIRNEKDQQTLDDLLTTSLTTWEILFGKWFGCVFSMRLGWYWLFGIWIFGWLSFGITFLTLLLLAVSTVIYASAFAWIGICCSLTCSTSLRATMWSICGSIFCGGGYLIVFGFCCAMPLETVVDMRMQDLEWLLRLVTSFSPPWILHYFTFQEFSAQEMEGPMRAGESYFGYAGVGVLGWVALSFLLSRFCQSRFQEMTNRIPYTPEVPPAPPPLTAKRDVLETP</sequence>
<feature type="transmembrane region" description="Helical" evidence="2">
    <location>
        <begin position="516"/>
        <end position="540"/>
    </location>
</feature>
<evidence type="ECO:0000313" key="3">
    <source>
        <dbReference type="EMBL" id="QVL31043.1"/>
    </source>
</evidence>
<feature type="transmembrane region" description="Helical" evidence="2">
    <location>
        <begin position="255"/>
        <end position="274"/>
    </location>
</feature>
<reference evidence="3" key="1">
    <citation type="submission" date="2021-05" db="EMBL/GenBank/DDBJ databases">
        <title>Complete genome sequence of the cellulolytic planctomycete Telmatocola sphagniphila SP2T and characterization of the first cellulase from planctomycetes.</title>
        <authorList>
            <person name="Rakitin A.L."/>
            <person name="Beletsky A.V."/>
            <person name="Naumoff D.G."/>
            <person name="Kulichevskaya I.S."/>
            <person name="Mardanov A.V."/>
            <person name="Ravin N.V."/>
            <person name="Dedysh S.N."/>
        </authorList>
    </citation>
    <scope>NUCLEOTIDE SEQUENCE</scope>
    <source>
        <strain evidence="3">SP2T</strain>
    </source>
</reference>
<feature type="region of interest" description="Disordered" evidence="1">
    <location>
        <begin position="679"/>
        <end position="701"/>
    </location>
</feature>
<dbReference type="KEGG" id="tsph:KIH39_19650"/>
<keyword evidence="2" id="KW-0472">Membrane</keyword>